<evidence type="ECO:0000313" key="3">
    <source>
        <dbReference type="EMBL" id="TAJ43929.1"/>
    </source>
</evidence>
<dbReference type="Proteomes" id="UP000292580">
    <property type="component" value="Unassembled WGS sequence"/>
</dbReference>
<keyword evidence="4" id="KW-1185">Reference proteome</keyword>
<reference evidence="3 4" key="1">
    <citation type="submission" date="2017-11" db="EMBL/GenBank/DDBJ databases">
        <title>Isolation and Characterization of Methanofollis Species from Methane Seep Offshore SW Taiwan.</title>
        <authorList>
            <person name="Teng N.-H."/>
            <person name="Lai M.-C."/>
            <person name="Chen S.-C."/>
        </authorList>
    </citation>
    <scope>NUCLEOTIDE SEQUENCE [LARGE SCALE GENOMIC DNA]</scope>
    <source>
        <strain evidence="3 4">FWC-SCC2</strain>
    </source>
</reference>
<dbReference type="Pfam" id="PF25939">
    <property type="entry name" value="DUF7982"/>
    <property type="match status" value="1"/>
</dbReference>
<gene>
    <name evidence="3" type="ORF">CUJ86_07685</name>
</gene>
<evidence type="ECO:0000256" key="1">
    <source>
        <dbReference type="SAM" id="Phobius"/>
    </source>
</evidence>
<dbReference type="RefSeq" id="WP_130646989.1">
    <property type="nucleotide sequence ID" value="NZ_PGCL01000003.1"/>
</dbReference>
<protein>
    <recommendedName>
        <fullName evidence="2">DUF7982 domain-containing protein</fullName>
    </recommendedName>
</protein>
<proteinExistence type="predicted"/>
<dbReference type="AlphaFoldDB" id="A0A483CLQ2"/>
<keyword evidence="1" id="KW-1133">Transmembrane helix</keyword>
<dbReference type="OrthoDB" id="148221at2157"/>
<feature type="domain" description="DUF7982" evidence="2">
    <location>
        <begin position="38"/>
        <end position="249"/>
    </location>
</feature>
<sequence length="262" mass="27392">MMMNERYNNYFGAGAVLIVTAALILFVVVLTDRGDLTSATLVLSGIGCFVGGIFVLTLSKGEPVDQAVISALPVAGTINLSRVASDLGLMGDGVYIPQNNGSPAVMQFIPAGTYEHAVLQNDFSFAIGKNSTGLVFVPQGLPLFDHLCRETGLILASDESELLVSVGEVCSDVLEVADSANAVRSGDSIVVTLNNFRLYSGCKMVRAESPKCCTMVGCPVCSCIGCMLAAATSTPCSLVDVSVDDRKQSIALVYSYHADAGV</sequence>
<accession>A0A483CLQ2</accession>
<comment type="caution">
    <text evidence="3">The sequence shown here is derived from an EMBL/GenBank/DDBJ whole genome shotgun (WGS) entry which is preliminary data.</text>
</comment>
<keyword evidence="1" id="KW-0812">Transmembrane</keyword>
<dbReference type="EMBL" id="PGCL01000003">
    <property type="protein sequence ID" value="TAJ43929.1"/>
    <property type="molecule type" value="Genomic_DNA"/>
</dbReference>
<dbReference type="InterPro" id="IPR058288">
    <property type="entry name" value="DUF7982"/>
</dbReference>
<name>A0A483CLQ2_9EURY</name>
<keyword evidence="1" id="KW-0472">Membrane</keyword>
<feature type="transmembrane region" description="Helical" evidence="1">
    <location>
        <begin position="7"/>
        <end position="30"/>
    </location>
</feature>
<evidence type="ECO:0000259" key="2">
    <source>
        <dbReference type="Pfam" id="PF25939"/>
    </source>
</evidence>
<evidence type="ECO:0000313" key="4">
    <source>
        <dbReference type="Proteomes" id="UP000292580"/>
    </source>
</evidence>
<feature type="transmembrane region" description="Helical" evidence="1">
    <location>
        <begin position="36"/>
        <end position="58"/>
    </location>
</feature>
<organism evidence="3 4">
    <name type="scientific">Methanofollis fontis</name>
    <dbReference type="NCBI Taxonomy" id="2052832"/>
    <lineage>
        <taxon>Archaea</taxon>
        <taxon>Methanobacteriati</taxon>
        <taxon>Methanobacteriota</taxon>
        <taxon>Stenosarchaea group</taxon>
        <taxon>Methanomicrobia</taxon>
        <taxon>Methanomicrobiales</taxon>
        <taxon>Methanomicrobiaceae</taxon>
        <taxon>Methanofollis</taxon>
    </lineage>
</organism>